<dbReference type="OrthoDB" id="9787127at2"/>
<gene>
    <name evidence="3" type="ORF">D9V28_03160</name>
</gene>
<dbReference type="Proteomes" id="UP000282460">
    <property type="component" value="Unassembled WGS sequence"/>
</dbReference>
<dbReference type="AlphaFoldDB" id="A0A3L7J5Y1"/>
<evidence type="ECO:0000313" key="3">
    <source>
        <dbReference type="EMBL" id="RLQ85869.1"/>
    </source>
</evidence>
<protein>
    <submittedName>
        <fullName evidence="3">DUF262 domain-containing protein</fullName>
    </submittedName>
</protein>
<feature type="domain" description="GmrSD restriction endonucleases N-terminal" evidence="2">
    <location>
        <begin position="76"/>
        <end position="204"/>
    </location>
</feature>
<organism evidence="3 4">
    <name type="scientific">Mycetocola zhadangensis</name>
    <dbReference type="NCBI Taxonomy" id="1164595"/>
    <lineage>
        <taxon>Bacteria</taxon>
        <taxon>Bacillati</taxon>
        <taxon>Actinomycetota</taxon>
        <taxon>Actinomycetes</taxon>
        <taxon>Micrococcales</taxon>
        <taxon>Microbacteriaceae</taxon>
        <taxon>Mycetocola</taxon>
    </lineage>
</organism>
<proteinExistence type="predicted"/>
<comment type="caution">
    <text evidence="3">The sequence shown here is derived from an EMBL/GenBank/DDBJ whole genome shotgun (WGS) entry which is preliminary data.</text>
</comment>
<evidence type="ECO:0000259" key="2">
    <source>
        <dbReference type="Pfam" id="PF03235"/>
    </source>
</evidence>
<feature type="region of interest" description="Disordered" evidence="1">
    <location>
        <begin position="1"/>
        <end position="28"/>
    </location>
</feature>
<dbReference type="RefSeq" id="WP_121658231.1">
    <property type="nucleotide sequence ID" value="NZ_BMEK01000001.1"/>
</dbReference>
<accession>A0A3L7J5Y1</accession>
<sequence length="372" mass="41858">MTPIDLSASTASNETNATEVDDADETDSVAPHVDPITYFGTEFDVHGLVRRFNQRAIVVPSFDPNSELPDERAQGFQRGVVWRPAQKQKFIESLLLGFPVPGIFLVEQPGKKYLVLDGQQRLTTLAAFYGDKFRLDSVDDKFVDKTYSTLADDVQRMLDDTFIQAIIIRTPTSVDEYESVYQIFERLNSGGTQLQPHEIRVALYGGKTVEAIRELNNDDNWRKLFGNRDPRLKDQELILRAIALNAESEQYSAPLKVFLNTFLGDHRNGEGLDLEGLSRQFTEAARILASSLGERPFRLGTRVNAAILESVFVAVMDFVASGAHVDLPDEWWKATYDTLLTNQAYLESVSKATANEDTVARRLALTRDAFRR</sequence>
<dbReference type="Pfam" id="PF03235">
    <property type="entry name" value="GmrSD_N"/>
    <property type="match status" value="1"/>
</dbReference>
<evidence type="ECO:0000256" key="1">
    <source>
        <dbReference type="SAM" id="MobiDB-lite"/>
    </source>
</evidence>
<dbReference type="InterPro" id="IPR004919">
    <property type="entry name" value="GmrSD_N"/>
</dbReference>
<keyword evidence="4" id="KW-1185">Reference proteome</keyword>
<dbReference type="EMBL" id="RCWJ01000001">
    <property type="protein sequence ID" value="RLQ85869.1"/>
    <property type="molecule type" value="Genomic_DNA"/>
</dbReference>
<dbReference type="PANTHER" id="PTHR39639">
    <property type="entry name" value="CHROMOSOME 16, WHOLE GENOME SHOTGUN SEQUENCE"/>
    <property type="match status" value="1"/>
</dbReference>
<feature type="compositionally biased region" description="Polar residues" evidence="1">
    <location>
        <begin position="7"/>
        <end position="18"/>
    </location>
</feature>
<evidence type="ECO:0000313" key="4">
    <source>
        <dbReference type="Proteomes" id="UP000282460"/>
    </source>
</evidence>
<name>A0A3L7J5Y1_9MICO</name>
<dbReference type="PANTHER" id="PTHR39639:SF1">
    <property type="entry name" value="DUF262 DOMAIN-CONTAINING PROTEIN"/>
    <property type="match status" value="1"/>
</dbReference>
<reference evidence="3 4" key="1">
    <citation type="submission" date="2018-10" db="EMBL/GenBank/DDBJ databases">
        <authorList>
            <person name="Li J."/>
        </authorList>
    </citation>
    <scope>NUCLEOTIDE SEQUENCE [LARGE SCALE GENOMIC DNA]</scope>
    <source>
        <strain evidence="3 4">ZD1-4</strain>
    </source>
</reference>